<dbReference type="EMBL" id="KY000340">
    <property type="protein sequence ID" value="ASF90275.1"/>
    <property type="molecule type" value="Genomic_DNA"/>
</dbReference>
<dbReference type="InterPro" id="IPR016025">
    <property type="entry name" value="Clathrin_H-chain_N"/>
</dbReference>
<evidence type="ECO:0000313" key="9">
    <source>
        <dbReference type="EMBL" id="ASF90275.1"/>
    </source>
</evidence>
<dbReference type="FunFam" id="1.25.40.10:FF:000005">
    <property type="entry name" value="Clathrin heavy chain"/>
    <property type="match status" value="1"/>
</dbReference>
<dbReference type="GO" id="GO:0032051">
    <property type="term" value="F:clathrin light chain binding"/>
    <property type="evidence" value="ECO:0007669"/>
    <property type="project" value="InterPro"/>
</dbReference>
<dbReference type="PROSITE" id="PS50236">
    <property type="entry name" value="CHCR"/>
    <property type="match status" value="7"/>
</dbReference>
<feature type="repeat" description="CHCR" evidence="7">
    <location>
        <begin position="541"/>
        <end position="687"/>
    </location>
</feature>
<evidence type="ECO:0000256" key="5">
    <source>
        <dbReference type="ARBA" id="ARBA00023329"/>
    </source>
</evidence>
<dbReference type="PANTHER" id="PTHR10292">
    <property type="entry name" value="CLATHRIN HEAVY CHAIN RELATED"/>
    <property type="match status" value="1"/>
</dbReference>
<comment type="subcellular location">
    <subcellularLocation>
        <location evidence="6">Cytoplasmic vesicle membrane</location>
        <topology evidence="6">Peripheral membrane protein</topology>
        <orientation evidence="6">Cytoplasmic side</orientation>
    </subcellularLocation>
    <subcellularLocation>
        <location evidence="6">Membrane</location>
        <location evidence="6">Coated pit</location>
        <topology evidence="6">Peripheral membrane protein</topology>
        <orientation evidence="6">Cytoplasmic side</orientation>
    </subcellularLocation>
</comment>
<evidence type="ECO:0000259" key="8">
    <source>
        <dbReference type="Pfam" id="PF09268"/>
    </source>
</evidence>
<dbReference type="Pfam" id="PF09268">
    <property type="entry name" value="Clathrin-link"/>
    <property type="match status" value="1"/>
</dbReference>
<dbReference type="GO" id="GO:0006895">
    <property type="term" value="P:Golgi to endosome transport"/>
    <property type="evidence" value="ECO:0007669"/>
    <property type="project" value="TreeGrafter"/>
</dbReference>
<dbReference type="SMART" id="SM00299">
    <property type="entry name" value="CLH"/>
    <property type="match status" value="7"/>
</dbReference>
<dbReference type="InterPro" id="IPR011990">
    <property type="entry name" value="TPR-like_helical_dom_sf"/>
</dbReference>
<feature type="repeat" description="CHCR" evidence="7">
    <location>
        <begin position="983"/>
        <end position="1128"/>
    </location>
</feature>
<keyword evidence="2" id="KW-0677">Repeat</keyword>
<dbReference type="InterPro" id="IPR000547">
    <property type="entry name" value="Clathrin_H-chain/VPS_repeat"/>
</dbReference>
<evidence type="ECO:0000256" key="2">
    <source>
        <dbReference type="ARBA" id="ARBA00022737"/>
    </source>
</evidence>
<accession>A0A2D0XKN3</accession>
<dbReference type="GO" id="GO:0005829">
    <property type="term" value="C:cytosol"/>
    <property type="evidence" value="ECO:0007669"/>
    <property type="project" value="GOC"/>
</dbReference>
<dbReference type="Gene3D" id="1.25.40.730">
    <property type="match status" value="1"/>
</dbReference>
<dbReference type="GO" id="GO:0071439">
    <property type="term" value="C:clathrin complex"/>
    <property type="evidence" value="ECO:0007669"/>
    <property type="project" value="InterPro"/>
</dbReference>
<dbReference type="InterPro" id="IPR016341">
    <property type="entry name" value="Clathrin_heavy_chain"/>
</dbReference>
<dbReference type="InterPro" id="IPR015348">
    <property type="entry name" value="Clathrin_H-chain_linker_core"/>
</dbReference>
<dbReference type="GO" id="GO:0006886">
    <property type="term" value="P:intracellular protein transport"/>
    <property type="evidence" value="ECO:0007669"/>
    <property type="project" value="UniProtKB-UniRule"/>
</dbReference>
<dbReference type="Gene3D" id="2.130.10.110">
    <property type="entry name" value="Clathrin heavy-chain terminal domain"/>
    <property type="match status" value="1"/>
</dbReference>
<dbReference type="FunFam" id="1.25.40.10:FF:000082">
    <property type="entry name" value="Clathrin heavy chain"/>
    <property type="match status" value="1"/>
</dbReference>
<dbReference type="GO" id="GO:0030132">
    <property type="term" value="C:clathrin coat of coated pit"/>
    <property type="evidence" value="ECO:0007669"/>
    <property type="project" value="InterPro"/>
</dbReference>
<keyword evidence="5 6" id="KW-0968">Cytoplasmic vesicle</keyword>
<feature type="domain" description="Clathrin heavy chain linker core motif" evidence="8">
    <location>
        <begin position="334"/>
        <end position="357"/>
    </location>
</feature>
<dbReference type="FunFam" id="2.130.10.110:FF:000003">
    <property type="entry name" value="Clathrin heavy chain"/>
    <property type="match status" value="1"/>
</dbReference>
<dbReference type="PIRSF" id="PIRSF002290">
    <property type="entry name" value="Clathrin_H_chain"/>
    <property type="match status" value="1"/>
</dbReference>
<comment type="similarity">
    <text evidence="1 6">Belongs to the clathrin heavy chain family.</text>
</comment>
<feature type="repeat" description="CHCR" evidence="7">
    <location>
        <begin position="837"/>
        <end position="976"/>
    </location>
</feature>
<gene>
    <name evidence="9" type="ORF">SPAR02193</name>
</gene>
<feature type="repeat" description="CHCR" evidence="7">
    <location>
        <begin position="1427"/>
        <end position="1572"/>
    </location>
</feature>
<protein>
    <recommendedName>
        <fullName evidence="6">Clathrin heavy chain</fullName>
    </recommendedName>
</protein>
<dbReference type="SUPFAM" id="SSF48371">
    <property type="entry name" value="ARM repeat"/>
    <property type="match status" value="6"/>
</dbReference>
<dbReference type="InterPro" id="IPR022365">
    <property type="entry name" value="Clathrin_H-chain_propeller_rpt"/>
</dbReference>
<dbReference type="InterPro" id="IPR055358">
    <property type="entry name" value="CHCR"/>
</dbReference>
<evidence type="ECO:0000256" key="1">
    <source>
        <dbReference type="ARBA" id="ARBA00009535"/>
    </source>
</evidence>
<keyword evidence="4 6" id="KW-0168">Coated pit</keyword>
<evidence type="ECO:0000256" key="7">
    <source>
        <dbReference type="PROSITE-ProRule" id="PRU01006"/>
    </source>
</evidence>
<dbReference type="GO" id="GO:0030479">
    <property type="term" value="C:actin cortical patch"/>
    <property type="evidence" value="ECO:0007669"/>
    <property type="project" value="TreeGrafter"/>
</dbReference>
<reference evidence="9" key="1">
    <citation type="submission" date="2016-10" db="EMBL/GenBank/DDBJ databases">
        <title>Phylogenomic data for the living fossil Bartheletia paradoxa suggests that the early evolutionary history of major basidiomycete lineages might not be bifurcate.</title>
        <authorList>
            <person name="Mishra B."/>
            <person name="Choi Y.-J."/>
            <person name="Bauer R."/>
            <person name="Thines M."/>
        </authorList>
    </citation>
    <scope>NUCLEOTIDE SEQUENCE</scope>
</reference>
<dbReference type="GO" id="GO:0005198">
    <property type="term" value="F:structural molecule activity"/>
    <property type="evidence" value="ECO:0007669"/>
    <property type="project" value="InterPro"/>
</dbReference>
<dbReference type="Pfam" id="PF01394">
    <property type="entry name" value="Clathrin_propel"/>
    <property type="match status" value="3"/>
</dbReference>
<keyword evidence="3 6" id="KW-0472">Membrane</keyword>
<evidence type="ECO:0000256" key="4">
    <source>
        <dbReference type="ARBA" id="ARBA00023176"/>
    </source>
</evidence>
<dbReference type="GO" id="GO:0006898">
    <property type="term" value="P:receptor-mediated endocytosis"/>
    <property type="evidence" value="ECO:0007669"/>
    <property type="project" value="TreeGrafter"/>
</dbReference>
<evidence type="ECO:0000256" key="3">
    <source>
        <dbReference type="ARBA" id="ARBA00023136"/>
    </source>
</evidence>
<sequence length="1690" mass="190070">MADRPIQFSEHLQLTAMGIQPASIGFATCTLESDHFICVRETIDDKNSVVIVDLSDANNVMRRPITADSAIMSPTEKIIALKAGRQLQIFNIDSKQKVKAHVSAEDVTFWKWISPTTIGIVSDTAVFHWSSTGDSAPVKVFDRHASLAGSQIINYRASADDKWLVLVGIASNTANPAGFRIKGAMQLYSRERGVSQPIEGHAASFAEYKLDGAASASKLFSFAVRTATGAKLHIVEIDHQAGNPVFSKKQVDVFFPPEAVNDFPVAMQISKKHGIIYLVTKYGFIHLYDLETGACIYMNRISGETIFVTAEHEASSGIIGVNRKGQVLSVSIDENTVIPYILHTLNNTELAFKLASRANLPGADDLYIQQFMQLFQSGQFGEAAKIAANSPRGILRTPETIERFKTVPVTAGTLSPILQYFGILLEKGELNKHESLELARPVLAQGRKQLLEKWLKESKLECSEELGDIVRGHDMTLALSVYLRANVPGKVVACFAETGQYDKIVLYSKKVGYTPDYAALLQHIVRINPDQGAEFAGQLVNDEAGPLVDVERVVDIFMSQNMIQQATSFLLDALKENRPEQGPLQTRLLEMNLVNAPQVADAILGNDMFSHYDRPRIANLCERAGLLQRALDHYDDIADIKRVVVNTNLLQPEWLVTYFGKLTVEQSLACLQEMLKVNIRQNLQVVVQIATKYSDLLGPVKLIEMFESYKSFEGLYYYLGSVVNLSQDPEVHFKYIQAATRTGQIREVERIARESNFYNPEKVKNFLKEAKLADQLPLIIVCDRFDFVHDLVLYLYQNNLTSFIEVYVQRVNSARTPQVVGGLLDVDCDEATIKSLLASVTGPIPVDELVDEVEKRNRLKLILPWIESRIAAGQTDAALYNAVAKISIDSNNNPEAFLKENNNYEPLVVGKYCEKRDPYLAYIAYAKGFCDDELIQITNDNSMFKHQARYLVKRRRLELWAQVLVPDNIHRRQLIDQISATALPESTDPDDVSVTVKAFMSADLPNELIELLEKIILEPSAFSENSNLQNLLLLTAIRADKGKVVGYIDRLSGYDASEIAKIATDHGLYEEAFTVFKKHEQHLEAINVLVEHIVSLERAQQYADKIDQPVVWSRLGKAQLDGLRIKDAIDSYIKADDESNFLEVIEIARHAGKHDDLVRFLQMARKKTREPAIDTELAYAYAKTDRLHDMEEFLAMTNVADILEVGELTFNDGLYQAAKLLFSSISNWAKLATTLIYLGENQAAVDSARKAGNTQVWKQVHAACIDKKEFRLAEISGLNLIVHAEELQPLIKLYERNGYFSDLISLMEAGLGLERAHMGMFTELAVLYSRYRPERLMEHLKLFWSRLNIPKVIKAAEAGHLWPELVFLYTKYDEFDNASLAMMERSADAWDHQTFRETIIKVANVDLYYKALTFYLNEQPTLLSDLLTALTPRIDHTRVVRMFAAKDNDNVPLIRSYLISVQHLNLLAVNTAYNDLLIEEEDYKTLLDSIDAFDNIEMIDLARRLEKHDLLEFRRIAAHLYKKNKRFEESISLSKHDKLYKDAMVTAAASDSTEIAEDLLSYFVDIGNKECFSACLYVCYELLRPDVVAELTWRHSLNDYAKPYEIQQQREQLTRLTQLEKEVKERFTKAAAKEAQEEEAPILAGFGSKLMIAGAPMGMGGGGGMVPQPTGYPGQPVYGMQPQPTGFGGF</sequence>
<dbReference type="FunFam" id="1.25.40.10:FF:000002">
    <property type="entry name" value="Clathrin heavy chain"/>
    <property type="match status" value="1"/>
</dbReference>
<proteinExistence type="inferred from homology"/>
<name>A0A2D0XKN3_9BASI</name>
<dbReference type="GO" id="GO:0030130">
    <property type="term" value="C:clathrin coat of trans-Golgi network vesicle"/>
    <property type="evidence" value="ECO:0007669"/>
    <property type="project" value="InterPro"/>
</dbReference>
<comment type="function">
    <text evidence="6">Clathrin is the major protein of the polyhedral coat of coated pits and vesicles.</text>
</comment>
<dbReference type="Gene3D" id="1.25.40.10">
    <property type="entry name" value="Tetratricopeptide repeat domain"/>
    <property type="match status" value="4"/>
</dbReference>
<feature type="repeat" description="CHCR" evidence="7">
    <location>
        <begin position="1278"/>
        <end position="1424"/>
    </location>
</feature>
<feature type="repeat" description="CHCR" evidence="7">
    <location>
        <begin position="690"/>
        <end position="832"/>
    </location>
</feature>
<dbReference type="FunFam" id="1.25.40.10:FF:000001">
    <property type="entry name" value="Clathrin heavy chain"/>
    <property type="match status" value="1"/>
</dbReference>
<evidence type="ECO:0000256" key="6">
    <source>
        <dbReference type="PIRNR" id="PIRNR002290"/>
    </source>
</evidence>
<dbReference type="PANTHER" id="PTHR10292:SF1">
    <property type="entry name" value="CLATHRIN HEAVY CHAIN"/>
    <property type="match status" value="1"/>
</dbReference>
<dbReference type="InterPro" id="IPR016024">
    <property type="entry name" value="ARM-type_fold"/>
</dbReference>
<dbReference type="SUPFAM" id="SSF50989">
    <property type="entry name" value="Clathrin heavy-chain terminal domain"/>
    <property type="match status" value="1"/>
</dbReference>
<organism evidence="9">
    <name type="scientific">Bartheletia paradoxa</name>
    <dbReference type="NCBI Taxonomy" id="669517"/>
    <lineage>
        <taxon>Eukaryota</taxon>
        <taxon>Fungi</taxon>
        <taxon>Dikarya</taxon>
        <taxon>Basidiomycota</taxon>
        <taxon>Agaricomycotina</taxon>
        <taxon>Bartheletiomycetes</taxon>
        <taxon>Bartheletiales</taxon>
        <taxon>Bartheletiaceae</taxon>
        <taxon>Bartheletia</taxon>
    </lineage>
</organism>
<feature type="repeat" description="CHCR" evidence="7">
    <location>
        <begin position="1132"/>
        <end position="1273"/>
    </location>
</feature>
<dbReference type="Pfam" id="PF00637">
    <property type="entry name" value="Clathrin"/>
    <property type="match status" value="7"/>
</dbReference>
<dbReference type="Pfam" id="PF13838">
    <property type="entry name" value="Clathrin_H_link"/>
    <property type="match status" value="1"/>
</dbReference>